<protein>
    <submittedName>
        <fullName evidence="2">Uncharacterized protein</fullName>
    </submittedName>
</protein>
<evidence type="ECO:0000313" key="1">
    <source>
        <dbReference type="Proteomes" id="UP000887565"/>
    </source>
</evidence>
<accession>A0A915IW61</accession>
<dbReference type="AlphaFoldDB" id="A0A915IW61"/>
<dbReference type="WBParaSite" id="nRc.2.0.1.t18031-RA">
    <property type="protein sequence ID" value="nRc.2.0.1.t18031-RA"/>
    <property type="gene ID" value="nRc.2.0.1.g18031"/>
</dbReference>
<keyword evidence="1" id="KW-1185">Reference proteome</keyword>
<proteinExistence type="predicted"/>
<evidence type="ECO:0000313" key="2">
    <source>
        <dbReference type="WBParaSite" id="nRc.2.0.1.t18031-RA"/>
    </source>
</evidence>
<dbReference type="Proteomes" id="UP000887565">
    <property type="component" value="Unplaced"/>
</dbReference>
<name>A0A915IW61_ROMCU</name>
<organism evidence="1 2">
    <name type="scientific">Romanomermis culicivorax</name>
    <name type="common">Nematode worm</name>
    <dbReference type="NCBI Taxonomy" id="13658"/>
    <lineage>
        <taxon>Eukaryota</taxon>
        <taxon>Metazoa</taxon>
        <taxon>Ecdysozoa</taxon>
        <taxon>Nematoda</taxon>
        <taxon>Enoplea</taxon>
        <taxon>Dorylaimia</taxon>
        <taxon>Mermithida</taxon>
        <taxon>Mermithoidea</taxon>
        <taxon>Mermithidae</taxon>
        <taxon>Romanomermis</taxon>
    </lineage>
</organism>
<reference evidence="2" key="1">
    <citation type="submission" date="2022-11" db="UniProtKB">
        <authorList>
            <consortium name="WormBaseParasite"/>
        </authorList>
    </citation>
    <scope>IDENTIFICATION</scope>
</reference>
<sequence>MEDCLATYPQIKVTTAILFIIFKINSQNIQQSDLEKIIQENLHGDARYRTNYKLIALLIGDLVKNEKSVQERQRVKNCIALSTSRKIYGRCVESLIEKQYKDLTRRRRKFLSSNHHRRKKSIIDGDNNQVTWSSMFDHISEFLYHVIKSAKSTIGGSWFSSSNDTQTQILDDQVPDDPNINTNQTANDVINLINQLLNSPLVAMKQNLSFDQIFQNPDHQKNNLRILSPRLFPLFESKSNAADSFLSPDILALYDDRSSSNTFHEIL</sequence>